<dbReference type="InterPro" id="IPR029046">
    <property type="entry name" value="LolA/LolB/LppX"/>
</dbReference>
<gene>
    <name evidence="1" type="ORF">NLX61_02200</name>
</gene>
<dbReference type="Gene3D" id="2.50.20.10">
    <property type="entry name" value="Lipoprotein localisation LolA/LolB/LppX"/>
    <property type="match status" value="1"/>
</dbReference>
<dbReference type="SUPFAM" id="SSF89392">
    <property type="entry name" value="Prokaryotic lipoproteins and lipoprotein localization factors"/>
    <property type="match status" value="1"/>
</dbReference>
<sequence>MKKYLILLFIFIQGLVFSATKSLSDIKTVKFDVVEKTTVKSKKKEISYKIDFELPNKIKKEVTAPELNKGEIYLYDYAANKKVVYLPLFNEVKENKIIDDENRIIKAINKIVEEEKKNKDFSQKYYSKKPQNLNIDEQVSIDILSYIEVDGYIFPEVVEIKDGGTKVGDIKISNLKINPILDSKIFTEIPKNR</sequence>
<dbReference type="AlphaFoldDB" id="A0AAJ1CS68"/>
<reference evidence="1" key="1">
    <citation type="submission" date="2022-06" db="EMBL/GenBank/DDBJ databases">
        <title>Draft Genome Sequence of Fusobacterium vincentii Strain CNGBCC1850030, Isolated from Healthy Human Feces.</title>
        <authorList>
            <person name="Jing X."/>
            <person name="Liu C."/>
            <person name="Ye Y."/>
            <person name="Xu J."/>
            <person name="Huang H."/>
            <person name="Wang B."/>
            <person name="Wei J."/>
            <person name="Zhao J."/>
        </authorList>
    </citation>
    <scope>NUCLEOTIDE SEQUENCE</scope>
    <source>
        <strain evidence="1">CNGBCC1850030</strain>
    </source>
</reference>
<protein>
    <submittedName>
        <fullName evidence="1">Uncharacterized protein</fullName>
    </submittedName>
</protein>
<organism evidence="1 2">
    <name type="scientific">Fusobacterium vincentii</name>
    <name type="common">Fusobacterium nucleatum subsp. vincentii</name>
    <dbReference type="NCBI Taxonomy" id="155615"/>
    <lineage>
        <taxon>Bacteria</taxon>
        <taxon>Fusobacteriati</taxon>
        <taxon>Fusobacteriota</taxon>
        <taxon>Fusobacteriia</taxon>
        <taxon>Fusobacteriales</taxon>
        <taxon>Fusobacteriaceae</taxon>
        <taxon>Fusobacterium</taxon>
    </lineage>
</organism>
<evidence type="ECO:0000313" key="2">
    <source>
        <dbReference type="Proteomes" id="UP001139307"/>
    </source>
</evidence>
<proteinExistence type="predicted"/>
<name>A0AAJ1CS68_FUSVC</name>
<comment type="caution">
    <text evidence="1">The sequence shown here is derived from an EMBL/GenBank/DDBJ whole genome shotgun (WGS) entry which is preliminary data.</text>
</comment>
<accession>A0AAJ1CS68</accession>
<dbReference type="Proteomes" id="UP001139307">
    <property type="component" value="Unassembled WGS sequence"/>
</dbReference>
<dbReference type="EMBL" id="JAMXTT010000001">
    <property type="protein sequence ID" value="MCW0263173.1"/>
    <property type="molecule type" value="Genomic_DNA"/>
</dbReference>
<dbReference type="RefSeq" id="WP_005911665.1">
    <property type="nucleotide sequence ID" value="NZ_JAMXTT010000001.1"/>
</dbReference>
<evidence type="ECO:0000313" key="1">
    <source>
        <dbReference type="EMBL" id="MCW0263173.1"/>
    </source>
</evidence>